<evidence type="ECO:0000313" key="2">
    <source>
        <dbReference type="Proteomes" id="UP001596157"/>
    </source>
</evidence>
<reference evidence="2" key="1">
    <citation type="journal article" date="2019" name="Int. J. Syst. Evol. Microbiol.">
        <title>The Global Catalogue of Microorganisms (GCM) 10K type strain sequencing project: providing services to taxonomists for standard genome sequencing and annotation.</title>
        <authorList>
            <consortium name="The Broad Institute Genomics Platform"/>
            <consortium name="The Broad Institute Genome Sequencing Center for Infectious Disease"/>
            <person name="Wu L."/>
            <person name="Ma J."/>
        </authorList>
    </citation>
    <scope>NUCLEOTIDE SEQUENCE [LARGE SCALE GENOMIC DNA]</scope>
    <source>
        <strain evidence="2">CCUG 59778</strain>
    </source>
</reference>
<organism evidence="1 2">
    <name type="scientific">Actinokineospora guangxiensis</name>
    <dbReference type="NCBI Taxonomy" id="1490288"/>
    <lineage>
        <taxon>Bacteria</taxon>
        <taxon>Bacillati</taxon>
        <taxon>Actinomycetota</taxon>
        <taxon>Actinomycetes</taxon>
        <taxon>Pseudonocardiales</taxon>
        <taxon>Pseudonocardiaceae</taxon>
        <taxon>Actinokineospora</taxon>
    </lineage>
</organism>
<keyword evidence="2" id="KW-1185">Reference proteome</keyword>
<protein>
    <submittedName>
        <fullName evidence="1">Uncharacterized protein</fullName>
    </submittedName>
</protein>
<dbReference type="RefSeq" id="WP_378251158.1">
    <property type="nucleotide sequence ID" value="NZ_JBHSKF010000024.1"/>
</dbReference>
<evidence type="ECO:0000313" key="1">
    <source>
        <dbReference type="EMBL" id="MFC5291242.1"/>
    </source>
</evidence>
<gene>
    <name evidence="1" type="ORF">ACFPM7_29690</name>
</gene>
<sequence>MVLATGGATIEVVGADFDGTASAFLDQVLRSRGDDPRGVDGSRGTVTTAAGLVGVAQNSTSSRGDGLDVAFKTGVGAQAVAAPALLVSVRTSPGQFERRHDEVAAFPRSVAPGGNR</sequence>
<proteinExistence type="predicted"/>
<dbReference type="Proteomes" id="UP001596157">
    <property type="component" value="Unassembled WGS sequence"/>
</dbReference>
<name>A0ABW0EVY9_9PSEU</name>
<dbReference type="EMBL" id="JBHSKF010000024">
    <property type="protein sequence ID" value="MFC5291242.1"/>
    <property type="molecule type" value="Genomic_DNA"/>
</dbReference>
<accession>A0ABW0EVY9</accession>
<comment type="caution">
    <text evidence="1">The sequence shown here is derived from an EMBL/GenBank/DDBJ whole genome shotgun (WGS) entry which is preliminary data.</text>
</comment>